<evidence type="ECO:0000256" key="12">
    <source>
        <dbReference type="ARBA" id="ARBA00022741"/>
    </source>
</evidence>
<keyword evidence="7" id="KW-0963">Cytoplasm</keyword>
<dbReference type="Pfam" id="PF00069">
    <property type="entry name" value="Pkinase"/>
    <property type="match status" value="1"/>
</dbReference>
<dbReference type="CDD" id="cd07830">
    <property type="entry name" value="STKc_MAK_like"/>
    <property type="match status" value="1"/>
</dbReference>
<name>A0A9W6BCW6_9CHLO</name>
<evidence type="ECO:0000256" key="2">
    <source>
        <dbReference type="ARBA" id="ARBA00004123"/>
    </source>
</evidence>
<evidence type="ECO:0000256" key="1">
    <source>
        <dbReference type="ARBA" id="ARBA00001946"/>
    </source>
</evidence>
<accession>A0A9W6BCW6</accession>
<keyword evidence="15" id="KW-0460">Magnesium</keyword>
<feature type="region of interest" description="Disordered" evidence="22">
    <location>
        <begin position="434"/>
        <end position="507"/>
    </location>
</feature>
<keyword evidence="9" id="KW-0597">Phosphoprotein</keyword>
<keyword evidence="16" id="KW-0206">Cytoskeleton</keyword>
<evidence type="ECO:0000256" key="7">
    <source>
        <dbReference type="ARBA" id="ARBA00022490"/>
    </source>
</evidence>
<comment type="subcellular location">
    <subcellularLocation>
        <location evidence="3">Cell projection</location>
        <location evidence="3">Cilium</location>
    </subcellularLocation>
    <subcellularLocation>
        <location evidence="4">Cytoplasm</location>
        <location evidence="4">Cytoskeleton</location>
    </subcellularLocation>
    <subcellularLocation>
        <location evidence="2">Nucleus</location>
    </subcellularLocation>
</comment>
<feature type="compositionally biased region" description="Gly residues" evidence="22">
    <location>
        <begin position="610"/>
        <end position="621"/>
    </location>
</feature>
<evidence type="ECO:0000256" key="10">
    <source>
        <dbReference type="ARBA" id="ARBA00022679"/>
    </source>
</evidence>
<dbReference type="Gene3D" id="1.10.510.10">
    <property type="entry name" value="Transferase(Phosphotransferase) domain 1"/>
    <property type="match status" value="1"/>
</dbReference>
<comment type="catalytic activity">
    <reaction evidence="20">
        <text>L-seryl-[protein] + ATP = O-phospho-L-seryl-[protein] + ADP + H(+)</text>
        <dbReference type="Rhea" id="RHEA:17989"/>
        <dbReference type="Rhea" id="RHEA-COMP:9863"/>
        <dbReference type="Rhea" id="RHEA-COMP:11604"/>
        <dbReference type="ChEBI" id="CHEBI:15378"/>
        <dbReference type="ChEBI" id="CHEBI:29999"/>
        <dbReference type="ChEBI" id="CHEBI:30616"/>
        <dbReference type="ChEBI" id="CHEBI:83421"/>
        <dbReference type="ChEBI" id="CHEBI:456216"/>
        <dbReference type="EC" id="2.7.11.1"/>
    </reaction>
</comment>
<keyword evidence="8" id="KW-0723">Serine/threonine-protein kinase</keyword>
<dbReference type="GO" id="GO:0004674">
    <property type="term" value="F:protein serine/threonine kinase activity"/>
    <property type="evidence" value="ECO:0007669"/>
    <property type="project" value="UniProtKB-KW"/>
</dbReference>
<evidence type="ECO:0000256" key="20">
    <source>
        <dbReference type="ARBA" id="ARBA00048679"/>
    </source>
</evidence>
<dbReference type="GO" id="GO:0005634">
    <property type="term" value="C:nucleus"/>
    <property type="evidence" value="ECO:0007669"/>
    <property type="project" value="UniProtKB-SubCell"/>
</dbReference>
<dbReference type="PROSITE" id="PS00107">
    <property type="entry name" value="PROTEIN_KINASE_ATP"/>
    <property type="match status" value="1"/>
</dbReference>
<dbReference type="InterPro" id="IPR011009">
    <property type="entry name" value="Kinase-like_dom_sf"/>
</dbReference>
<evidence type="ECO:0000256" key="15">
    <source>
        <dbReference type="ARBA" id="ARBA00022842"/>
    </source>
</evidence>
<feature type="region of interest" description="Disordered" evidence="22">
    <location>
        <begin position="294"/>
        <end position="314"/>
    </location>
</feature>
<evidence type="ECO:0000256" key="4">
    <source>
        <dbReference type="ARBA" id="ARBA00004245"/>
    </source>
</evidence>
<dbReference type="AlphaFoldDB" id="A0A9W6BCW6"/>
<feature type="region of interest" description="Disordered" evidence="22">
    <location>
        <begin position="602"/>
        <end position="660"/>
    </location>
</feature>
<dbReference type="EC" id="2.7.11.1" evidence="6"/>
<dbReference type="InterPro" id="IPR050117">
    <property type="entry name" value="MAPK"/>
</dbReference>
<reference evidence="24 25" key="1">
    <citation type="journal article" date="2023" name="Commun. Biol.">
        <title>Reorganization of the ancestral sex-determining regions during the evolution of trioecy in Pleodorina starrii.</title>
        <authorList>
            <person name="Takahashi K."/>
            <person name="Suzuki S."/>
            <person name="Kawai-Toyooka H."/>
            <person name="Yamamoto K."/>
            <person name="Hamaji T."/>
            <person name="Ootsuki R."/>
            <person name="Yamaguchi H."/>
            <person name="Kawachi M."/>
            <person name="Higashiyama T."/>
            <person name="Nozaki H."/>
        </authorList>
    </citation>
    <scope>NUCLEOTIDE SEQUENCE [LARGE SCALE GENOMIC DNA]</scope>
    <source>
        <strain evidence="24 25">NIES-4479</strain>
    </source>
</reference>
<feature type="compositionally biased region" description="Gly residues" evidence="22">
    <location>
        <begin position="642"/>
        <end position="652"/>
    </location>
</feature>
<evidence type="ECO:0000256" key="16">
    <source>
        <dbReference type="ARBA" id="ARBA00023212"/>
    </source>
</evidence>
<keyword evidence="11" id="KW-0479">Metal-binding</keyword>
<feature type="compositionally biased region" description="Polar residues" evidence="22">
    <location>
        <begin position="294"/>
        <end position="309"/>
    </location>
</feature>
<evidence type="ECO:0000256" key="14">
    <source>
        <dbReference type="ARBA" id="ARBA00022840"/>
    </source>
</evidence>
<evidence type="ECO:0000256" key="21">
    <source>
        <dbReference type="PROSITE-ProRule" id="PRU10141"/>
    </source>
</evidence>
<comment type="similarity">
    <text evidence="5">Belongs to the protein kinase superfamily. CMGC Ser/Thr protein kinase family. CDC2/CDKX subfamily.</text>
</comment>
<evidence type="ECO:0000256" key="19">
    <source>
        <dbReference type="ARBA" id="ARBA00047899"/>
    </source>
</evidence>
<feature type="compositionally biased region" description="Low complexity" evidence="22">
    <location>
        <begin position="457"/>
        <end position="482"/>
    </location>
</feature>
<keyword evidence="18" id="KW-0966">Cell projection</keyword>
<keyword evidence="17" id="KW-0539">Nucleus</keyword>
<evidence type="ECO:0000256" key="6">
    <source>
        <dbReference type="ARBA" id="ARBA00012513"/>
    </source>
</evidence>
<evidence type="ECO:0000256" key="22">
    <source>
        <dbReference type="SAM" id="MobiDB-lite"/>
    </source>
</evidence>
<dbReference type="Gene3D" id="3.30.200.20">
    <property type="entry name" value="Phosphorylase Kinase, domain 1"/>
    <property type="match status" value="1"/>
</dbReference>
<gene>
    <name evidence="24" type="primary">PLEST008957</name>
    <name evidence="24" type="ORF">PLESTB_000314400</name>
</gene>
<dbReference type="PANTHER" id="PTHR24055">
    <property type="entry name" value="MITOGEN-ACTIVATED PROTEIN KINASE"/>
    <property type="match status" value="1"/>
</dbReference>
<evidence type="ECO:0000256" key="9">
    <source>
        <dbReference type="ARBA" id="ARBA00022553"/>
    </source>
</evidence>
<evidence type="ECO:0000256" key="18">
    <source>
        <dbReference type="ARBA" id="ARBA00023273"/>
    </source>
</evidence>
<evidence type="ECO:0000256" key="13">
    <source>
        <dbReference type="ARBA" id="ARBA00022777"/>
    </source>
</evidence>
<dbReference type="InterPro" id="IPR000719">
    <property type="entry name" value="Prot_kinase_dom"/>
</dbReference>
<feature type="binding site" evidence="21">
    <location>
        <position position="34"/>
    </location>
    <ligand>
        <name>ATP</name>
        <dbReference type="ChEBI" id="CHEBI:30616"/>
    </ligand>
</feature>
<dbReference type="EMBL" id="BRXU01000003">
    <property type="protein sequence ID" value="GLC49839.1"/>
    <property type="molecule type" value="Genomic_DNA"/>
</dbReference>
<dbReference type="GO" id="GO:0005524">
    <property type="term" value="F:ATP binding"/>
    <property type="evidence" value="ECO:0007669"/>
    <property type="project" value="UniProtKB-UniRule"/>
</dbReference>
<evidence type="ECO:0000256" key="11">
    <source>
        <dbReference type="ARBA" id="ARBA00022723"/>
    </source>
</evidence>
<comment type="cofactor">
    <cofactor evidence="1">
        <name>Mg(2+)</name>
        <dbReference type="ChEBI" id="CHEBI:18420"/>
    </cofactor>
</comment>
<keyword evidence="13" id="KW-0418">Kinase</keyword>
<dbReference type="SUPFAM" id="SSF56112">
    <property type="entry name" value="Protein kinase-like (PK-like)"/>
    <property type="match status" value="1"/>
</dbReference>
<evidence type="ECO:0000313" key="25">
    <source>
        <dbReference type="Proteomes" id="UP001165080"/>
    </source>
</evidence>
<feature type="compositionally biased region" description="Low complexity" evidence="22">
    <location>
        <begin position="438"/>
        <end position="447"/>
    </location>
</feature>
<evidence type="ECO:0000313" key="24">
    <source>
        <dbReference type="EMBL" id="GLC49839.1"/>
    </source>
</evidence>
<dbReference type="OrthoDB" id="2158884at2759"/>
<keyword evidence="10" id="KW-0808">Transferase</keyword>
<dbReference type="InterPro" id="IPR017441">
    <property type="entry name" value="Protein_kinase_ATP_BS"/>
</dbReference>
<dbReference type="Proteomes" id="UP001165080">
    <property type="component" value="Unassembled WGS sequence"/>
</dbReference>
<dbReference type="GO" id="GO:0005856">
    <property type="term" value="C:cytoskeleton"/>
    <property type="evidence" value="ECO:0007669"/>
    <property type="project" value="UniProtKB-SubCell"/>
</dbReference>
<dbReference type="GO" id="GO:0046872">
    <property type="term" value="F:metal ion binding"/>
    <property type="evidence" value="ECO:0007669"/>
    <property type="project" value="UniProtKB-KW"/>
</dbReference>
<dbReference type="FunFam" id="1.10.510.10:FF:000104">
    <property type="entry name" value="serine/threonine-protein kinase MAK isoform X1"/>
    <property type="match status" value="1"/>
</dbReference>
<evidence type="ECO:0000256" key="3">
    <source>
        <dbReference type="ARBA" id="ARBA00004138"/>
    </source>
</evidence>
<keyword evidence="12 21" id="KW-0547">Nucleotide-binding</keyword>
<sequence length="660" mass="69348">MNRYKVVKQLGDGTYGTVWKAINRQTNEVVAIKKMKRKFYSWEECMNLREVKSLRKLNHPCIIKLKEVIRENDELFFVFEYLECNVYQLTKDRDKFIPESRVRNWCYQIFQGLAYIHKHGFFHRDMKPENLLASKDSVKIADFGLAREIRSRPPYTDYVSTRWYRAPEVLLRSPYYNAPIDLFAMGAIMAELYMLRPLFPGTSEADEIYKICSIMGTPTQQTWPDGLKLAATMNFRFPQFAPTPLSKIITNACPEAIDLMTQLCQWDPNKRPTAVQALQHPYFAVGVRPALPVSSSPMSMEQRPNSHGVTNPGKDVAVIEDRNGMRGPKTWAETAPPLRQQDNAYPDQGKGVVVATMAAPAPGALSTMNLNLNLNPPLSTLLPRGGSFAGGAAGSHLPSLPPGGAAGGSILNAGATIGASLAMLAPPPLRPPVGGGVATPLPGLAHPGGPGPLRTFSGKPPVGPSGAVSPSATAAAAASLMSPPQPTRRNSNYGQPGDGAAAAAGGGGAANGISVMASINLDHLRPPGGGGGGAAAAAPTAPLPPGVTRYNGAGNLPPGGGGDAMTNESRRAGLLPPPLKLGSLTARGANTVLNGGPLSTMYQQQQLNGHGPGSGGAGPGGPHLPSLGSSRAHGEPLLGGQPKAGGIAGQPLGGSLRRGA</sequence>
<dbReference type="SMART" id="SM00220">
    <property type="entry name" value="S_TKc"/>
    <property type="match status" value="1"/>
</dbReference>
<keyword evidence="14 21" id="KW-0067">ATP-binding</keyword>
<evidence type="ECO:0000256" key="17">
    <source>
        <dbReference type="ARBA" id="ARBA00023242"/>
    </source>
</evidence>
<keyword evidence="25" id="KW-1185">Reference proteome</keyword>
<proteinExistence type="inferred from homology"/>
<dbReference type="GO" id="GO:0005929">
    <property type="term" value="C:cilium"/>
    <property type="evidence" value="ECO:0007669"/>
    <property type="project" value="UniProtKB-SubCell"/>
</dbReference>
<dbReference type="PROSITE" id="PS50011">
    <property type="entry name" value="PROTEIN_KINASE_DOM"/>
    <property type="match status" value="1"/>
</dbReference>
<evidence type="ECO:0000259" key="23">
    <source>
        <dbReference type="PROSITE" id="PS50011"/>
    </source>
</evidence>
<evidence type="ECO:0000256" key="5">
    <source>
        <dbReference type="ARBA" id="ARBA00006485"/>
    </source>
</evidence>
<protein>
    <recommendedName>
        <fullName evidence="6">non-specific serine/threonine protein kinase</fullName>
        <ecNumber evidence="6">2.7.11.1</ecNumber>
    </recommendedName>
</protein>
<dbReference type="FunFam" id="3.30.200.20:FF:000071">
    <property type="entry name" value="serine/threonine-protein kinase MAK isoform X1"/>
    <property type="match status" value="1"/>
</dbReference>
<organism evidence="24 25">
    <name type="scientific">Pleodorina starrii</name>
    <dbReference type="NCBI Taxonomy" id="330485"/>
    <lineage>
        <taxon>Eukaryota</taxon>
        <taxon>Viridiplantae</taxon>
        <taxon>Chlorophyta</taxon>
        <taxon>core chlorophytes</taxon>
        <taxon>Chlorophyceae</taxon>
        <taxon>CS clade</taxon>
        <taxon>Chlamydomonadales</taxon>
        <taxon>Volvocaceae</taxon>
        <taxon>Pleodorina</taxon>
    </lineage>
</organism>
<feature type="domain" description="Protein kinase" evidence="23">
    <location>
        <begin position="4"/>
        <end position="283"/>
    </location>
</feature>
<comment type="catalytic activity">
    <reaction evidence="19">
        <text>L-threonyl-[protein] + ATP = O-phospho-L-threonyl-[protein] + ADP + H(+)</text>
        <dbReference type="Rhea" id="RHEA:46608"/>
        <dbReference type="Rhea" id="RHEA-COMP:11060"/>
        <dbReference type="Rhea" id="RHEA-COMP:11605"/>
        <dbReference type="ChEBI" id="CHEBI:15378"/>
        <dbReference type="ChEBI" id="CHEBI:30013"/>
        <dbReference type="ChEBI" id="CHEBI:30616"/>
        <dbReference type="ChEBI" id="CHEBI:61977"/>
        <dbReference type="ChEBI" id="CHEBI:456216"/>
        <dbReference type="EC" id="2.7.11.1"/>
    </reaction>
</comment>
<comment type="caution">
    <text evidence="24">The sequence shown here is derived from an EMBL/GenBank/DDBJ whole genome shotgun (WGS) entry which is preliminary data.</text>
</comment>
<evidence type="ECO:0000256" key="8">
    <source>
        <dbReference type="ARBA" id="ARBA00022527"/>
    </source>
</evidence>